<accession>A0A0F9N546</accession>
<sequence>MRGGAGDAAIDSDILDLFLLGTHRVNTDKWIDFARTIVLFNGSADVSSNLIVISATLTVYGKSKADSASWAGDVNVYESSPASDTALVAGDFDSLGATPLSTAIAYVDFEVSGTLSKPNVFTINAAGLAIIQTAMRDDGIIPLGFRNANYDVANVEPTWSGSEQSAIVVYSAHNGFSDARNPKLEVTFASAQYPTHALSRVTGIVYRRSPGRDSQEILMGGLAPEPVVRFSFVPESAVPNAPPISPDLPLAGGRIGPFIDPVNGAEYWITIDGQIIYTHQQQLQPRTFSELPEDFEPDPAGQWPGL</sequence>
<reference evidence="1" key="1">
    <citation type="journal article" date="2015" name="Nature">
        <title>Complex archaea that bridge the gap between prokaryotes and eukaryotes.</title>
        <authorList>
            <person name="Spang A."/>
            <person name="Saw J.H."/>
            <person name="Jorgensen S.L."/>
            <person name="Zaremba-Niedzwiedzka K."/>
            <person name="Martijn J."/>
            <person name="Lind A.E."/>
            <person name="van Eijk R."/>
            <person name="Schleper C."/>
            <person name="Guy L."/>
            <person name="Ettema T.J."/>
        </authorList>
    </citation>
    <scope>NUCLEOTIDE SEQUENCE</scope>
</reference>
<dbReference type="EMBL" id="LAZR01008780">
    <property type="protein sequence ID" value="KKM76607.1"/>
    <property type="molecule type" value="Genomic_DNA"/>
</dbReference>
<comment type="caution">
    <text evidence="1">The sequence shown here is derived from an EMBL/GenBank/DDBJ whole genome shotgun (WGS) entry which is preliminary data.</text>
</comment>
<dbReference type="AlphaFoldDB" id="A0A0F9N546"/>
<evidence type="ECO:0000313" key="1">
    <source>
        <dbReference type="EMBL" id="KKM76607.1"/>
    </source>
</evidence>
<gene>
    <name evidence="1" type="ORF">LCGC14_1378480</name>
</gene>
<organism evidence="1">
    <name type="scientific">marine sediment metagenome</name>
    <dbReference type="NCBI Taxonomy" id="412755"/>
    <lineage>
        <taxon>unclassified sequences</taxon>
        <taxon>metagenomes</taxon>
        <taxon>ecological metagenomes</taxon>
    </lineage>
</organism>
<proteinExistence type="predicted"/>
<name>A0A0F9N546_9ZZZZ</name>
<protein>
    <submittedName>
        <fullName evidence="1">Uncharacterized protein</fullName>
    </submittedName>
</protein>